<dbReference type="PANTHER" id="PTHR43794">
    <property type="entry name" value="AMINOHYDROLASE SSNA-RELATED"/>
    <property type="match status" value="1"/>
</dbReference>
<dbReference type="InterPro" id="IPR006680">
    <property type="entry name" value="Amidohydro-rel"/>
</dbReference>
<keyword evidence="4" id="KW-1185">Reference proteome</keyword>
<dbReference type="RefSeq" id="WP_013387179.1">
    <property type="nucleotide sequence ID" value="NC_014632.1"/>
</dbReference>
<dbReference type="GO" id="GO:0016810">
    <property type="term" value="F:hydrolase activity, acting on carbon-nitrogen (but not peptide) bonds"/>
    <property type="evidence" value="ECO:0007669"/>
    <property type="project" value="InterPro"/>
</dbReference>
<dbReference type="InterPro" id="IPR011059">
    <property type="entry name" value="Metal-dep_hydrolase_composite"/>
</dbReference>
<dbReference type="InterPro" id="IPR032466">
    <property type="entry name" value="Metal_Hydrolase"/>
</dbReference>
<proteinExistence type="predicted"/>
<dbReference type="EMBL" id="CP002281">
    <property type="protein sequence ID" value="ADO82509.1"/>
    <property type="molecule type" value="Genomic_DNA"/>
</dbReference>
<evidence type="ECO:0000256" key="1">
    <source>
        <dbReference type="ARBA" id="ARBA00022801"/>
    </source>
</evidence>
<dbReference type="SUPFAM" id="SSF51338">
    <property type="entry name" value="Composite domain of metallo-dependent hydrolases"/>
    <property type="match status" value="1"/>
</dbReference>
<dbReference type="KEGG" id="ipo:Ilyop_0722"/>
<dbReference type="Gene3D" id="3.20.20.140">
    <property type="entry name" value="Metal-dependent hydrolases"/>
    <property type="match status" value="1"/>
</dbReference>
<sequence length="439" mass="49277">MVSMIIKNINILTMNKDKDIIENGVLVIKDNLIFDIGDKTLLAKYSCDNIIDGKNGIMIPGMINTHTHTSMVVFRSLADDVQDRLKRYLFPLEKMLVDKELVYLGAKYGIMEMLLGGVTTFTDMYYYEDQVARAAKEFGIRGVLGETIVDFPSPDSNEPYGGLEYSKWFIEKWIDDKLITPAVAPHAIYTNDTEALQKTAELSKKYNIPMMMHVAEMDYEFEECEKKYNMTPVEYLDSIGVLSERFISAHSILVTEKDIELLNKKSVGISHNMGANSKGAKGVAPISAMYKKNMKIGLGTDGPMSGNTLDILTQMPLVGKIHKLFNQDRSIFPAKEILELATIGGARVLNLDHEIGSIEIGKKADLVLFETDSINMQPIYDFYSVLVYSSNPGNVDTVIVDGEILVKNKKLFQEKNNPEKIIENLKSIKNKILETANKL</sequence>
<dbReference type="STRING" id="572544.Ilyop_0722"/>
<organism evidence="3 4">
    <name type="scientific">Ilyobacter polytropus (strain ATCC 51220 / DSM 2926 / LMG 16218 / CuHBu1)</name>
    <dbReference type="NCBI Taxonomy" id="572544"/>
    <lineage>
        <taxon>Bacteria</taxon>
        <taxon>Fusobacteriati</taxon>
        <taxon>Fusobacteriota</taxon>
        <taxon>Fusobacteriia</taxon>
        <taxon>Fusobacteriales</taxon>
        <taxon>Fusobacteriaceae</taxon>
        <taxon>Ilyobacter</taxon>
    </lineage>
</organism>
<dbReference type="Proteomes" id="UP000006875">
    <property type="component" value="Chromosome"/>
</dbReference>
<evidence type="ECO:0000313" key="3">
    <source>
        <dbReference type="EMBL" id="ADO82509.1"/>
    </source>
</evidence>
<dbReference type="Pfam" id="PF01979">
    <property type="entry name" value="Amidohydro_1"/>
    <property type="match status" value="1"/>
</dbReference>
<dbReference type="OrthoDB" id="9807210at2"/>
<dbReference type="SUPFAM" id="SSF51556">
    <property type="entry name" value="Metallo-dependent hydrolases"/>
    <property type="match status" value="1"/>
</dbReference>
<evidence type="ECO:0000259" key="2">
    <source>
        <dbReference type="Pfam" id="PF01979"/>
    </source>
</evidence>
<name>E3H6Z0_ILYPC</name>
<dbReference type="HOGENOM" id="CLU_012358_2_0_0"/>
<keyword evidence="1" id="KW-0378">Hydrolase</keyword>
<feature type="domain" description="Amidohydrolase-related" evidence="2">
    <location>
        <begin position="57"/>
        <end position="404"/>
    </location>
</feature>
<protein>
    <submittedName>
        <fullName evidence="3">Amidohydrolase</fullName>
    </submittedName>
</protein>
<dbReference type="AlphaFoldDB" id="E3H6Z0"/>
<dbReference type="CDD" id="cd01298">
    <property type="entry name" value="ATZ_TRZ_like"/>
    <property type="match status" value="1"/>
</dbReference>
<gene>
    <name evidence="3" type="ordered locus">Ilyop_0722</name>
</gene>
<reference evidence="3 4" key="1">
    <citation type="journal article" date="2010" name="Stand. Genomic Sci.">
        <title>Complete genome sequence of Ilyobacter polytropus type strain (CuHbu1).</title>
        <authorList>
            <person name="Sikorski J."/>
            <person name="Chertkov O."/>
            <person name="Lapidus A."/>
            <person name="Nolan M."/>
            <person name="Lucas S."/>
            <person name="Del Rio T.G."/>
            <person name="Tice H."/>
            <person name="Cheng J.F."/>
            <person name="Tapia R."/>
            <person name="Han C."/>
            <person name="Goodwin L."/>
            <person name="Pitluck S."/>
            <person name="Liolios K."/>
            <person name="Ivanova N."/>
            <person name="Mavromatis K."/>
            <person name="Mikhailova N."/>
            <person name="Pati A."/>
            <person name="Chen A."/>
            <person name="Palaniappan K."/>
            <person name="Land M."/>
            <person name="Hauser L."/>
            <person name="Chang Y.J."/>
            <person name="Jeffries C.D."/>
            <person name="Brambilla E."/>
            <person name="Yasawong M."/>
            <person name="Rohde M."/>
            <person name="Pukall R."/>
            <person name="Spring S."/>
            <person name="Goker M."/>
            <person name="Woyke T."/>
            <person name="Bristow J."/>
            <person name="Eisen J.A."/>
            <person name="Markowitz V."/>
            <person name="Hugenholtz P."/>
            <person name="Kyrpides N.C."/>
            <person name="Klenk H.P."/>
        </authorList>
    </citation>
    <scope>NUCLEOTIDE SEQUENCE [LARGE SCALE GENOMIC DNA]</scope>
    <source>
        <strain evidence="4">ATCC 51220 / DSM 2926 / LMG 16218 / CuHBu1</strain>
    </source>
</reference>
<dbReference type="PANTHER" id="PTHR43794:SF11">
    <property type="entry name" value="AMIDOHYDROLASE-RELATED DOMAIN-CONTAINING PROTEIN"/>
    <property type="match status" value="1"/>
</dbReference>
<dbReference type="InterPro" id="IPR050287">
    <property type="entry name" value="MTA/SAH_deaminase"/>
</dbReference>
<dbReference type="eggNOG" id="COG0402">
    <property type="taxonomic scope" value="Bacteria"/>
</dbReference>
<evidence type="ECO:0000313" key="4">
    <source>
        <dbReference type="Proteomes" id="UP000006875"/>
    </source>
</evidence>
<accession>E3H6Z0</accession>
<dbReference type="Gene3D" id="2.30.40.10">
    <property type="entry name" value="Urease, subunit C, domain 1"/>
    <property type="match status" value="1"/>
</dbReference>